<accession>A0A7X2PAG9</accession>
<dbReference type="PANTHER" id="PTHR43207">
    <property type="entry name" value="AROGENATE DEHYDROGENASE-RELATED"/>
    <property type="match status" value="1"/>
</dbReference>
<dbReference type="PANTHER" id="PTHR43207:SF4">
    <property type="entry name" value="AROGENATE DEHYDROGENASE 2, CHLOROPLASTIC"/>
    <property type="match status" value="1"/>
</dbReference>
<dbReference type="InterPro" id="IPR036291">
    <property type="entry name" value="NAD(P)-bd_dom_sf"/>
</dbReference>
<dbReference type="GO" id="GO:0008977">
    <property type="term" value="F:prephenate dehydrogenase (NAD+) activity"/>
    <property type="evidence" value="ECO:0007669"/>
    <property type="project" value="InterPro"/>
</dbReference>
<dbReference type="GO" id="GO:0070403">
    <property type="term" value="F:NAD+ binding"/>
    <property type="evidence" value="ECO:0007669"/>
    <property type="project" value="InterPro"/>
</dbReference>
<proteinExistence type="predicted"/>
<dbReference type="Pfam" id="PF02153">
    <property type="entry name" value="PDH_N"/>
    <property type="match status" value="1"/>
</dbReference>
<dbReference type="InterPro" id="IPR003099">
    <property type="entry name" value="Prephen_DH"/>
</dbReference>
<dbReference type="SUPFAM" id="SSF51735">
    <property type="entry name" value="NAD(P)-binding Rossmann-fold domains"/>
    <property type="match status" value="1"/>
</dbReference>
<protein>
    <submittedName>
        <fullName evidence="3">Prephenate dehydrogenase/arogenate dehydrogenase family protein</fullName>
    </submittedName>
</protein>
<dbReference type="InterPro" id="IPR059064">
    <property type="entry name" value="TYRAAT2_C"/>
</dbReference>
<evidence type="ECO:0000256" key="1">
    <source>
        <dbReference type="ARBA" id="ARBA00023002"/>
    </source>
</evidence>
<dbReference type="InterPro" id="IPR046826">
    <property type="entry name" value="PDH_N"/>
</dbReference>
<sequence>MQIGVYGLGRFGSFWASMLARHPFSSDAKVVGYSRSNHKLPFGVEAVSEDEVLSSDILFFCVAISSFEDVLKRVSSRIKKGAIVLDTCSVKTYPTMWMQNNLNKDEYCLIASHPMFGPDSAKNGIKGLPIVLCKISEDERYTLIKDYFVRIGLDVLEMTPRHHDKEAAYSQGVTHFVGRTLSELGMCPTPIATQGYKSLMTIVEQTCNDPITLFYDLQKYNPYAKEMRLSLQVAIEKVLNTLAEQEGDH</sequence>
<dbReference type="RefSeq" id="WP_154424178.1">
    <property type="nucleotide sequence ID" value="NZ_VUNN01000001.1"/>
</dbReference>
<dbReference type="GO" id="GO:0033730">
    <property type="term" value="F:arogenate dehydrogenase (NADP+) activity"/>
    <property type="evidence" value="ECO:0007669"/>
    <property type="project" value="InterPro"/>
</dbReference>
<evidence type="ECO:0000259" key="2">
    <source>
        <dbReference type="PROSITE" id="PS51176"/>
    </source>
</evidence>
<keyword evidence="1" id="KW-0560">Oxidoreductase</keyword>
<evidence type="ECO:0000313" key="3">
    <source>
        <dbReference type="EMBL" id="MSU05277.1"/>
    </source>
</evidence>
<dbReference type="Proteomes" id="UP000460549">
    <property type="component" value="Unassembled WGS sequence"/>
</dbReference>
<reference evidence="3 4" key="1">
    <citation type="submission" date="2019-08" db="EMBL/GenBank/DDBJ databases">
        <title>In-depth cultivation of the pig gut microbiome towards novel bacterial diversity and tailored functional studies.</title>
        <authorList>
            <person name="Wylensek D."/>
            <person name="Hitch T.C.A."/>
            <person name="Clavel T."/>
        </authorList>
    </citation>
    <scope>NUCLEOTIDE SEQUENCE [LARGE SCALE GENOMIC DNA]</scope>
    <source>
        <strain evidence="3 4">NM-380-WT-3C1</strain>
    </source>
</reference>
<dbReference type="PROSITE" id="PS51176">
    <property type="entry name" value="PDH_ADH"/>
    <property type="match status" value="1"/>
</dbReference>
<feature type="domain" description="Prephenate/arogenate dehydrogenase" evidence="2">
    <location>
        <begin position="1"/>
        <end position="249"/>
    </location>
</feature>
<dbReference type="AlphaFoldDB" id="A0A7X2PAG9"/>
<dbReference type="EMBL" id="VUNN01000001">
    <property type="protein sequence ID" value="MSU05277.1"/>
    <property type="molecule type" value="Genomic_DNA"/>
</dbReference>
<dbReference type="Pfam" id="PF26213">
    <property type="entry name" value="TYRAAT1_C"/>
    <property type="match status" value="1"/>
</dbReference>
<dbReference type="Gene3D" id="3.40.50.720">
    <property type="entry name" value="NAD(P)-binding Rossmann-like Domain"/>
    <property type="match status" value="1"/>
</dbReference>
<comment type="caution">
    <text evidence="3">The sequence shown here is derived from an EMBL/GenBank/DDBJ whole genome shotgun (WGS) entry which is preliminary data.</text>
</comment>
<dbReference type="GO" id="GO:0006571">
    <property type="term" value="P:tyrosine biosynthetic process"/>
    <property type="evidence" value="ECO:0007669"/>
    <property type="project" value="InterPro"/>
</dbReference>
<keyword evidence="4" id="KW-1185">Reference proteome</keyword>
<dbReference type="InterPro" id="IPR045011">
    <property type="entry name" value="TYRAAT1/2"/>
</dbReference>
<dbReference type="GO" id="GO:0004665">
    <property type="term" value="F:prephenate dehydrogenase (NADP+) activity"/>
    <property type="evidence" value="ECO:0007669"/>
    <property type="project" value="InterPro"/>
</dbReference>
<evidence type="ECO:0000313" key="4">
    <source>
        <dbReference type="Proteomes" id="UP000460549"/>
    </source>
</evidence>
<organism evidence="3 4">
    <name type="scientific">Bullifex porci</name>
    <dbReference type="NCBI Taxonomy" id="2606638"/>
    <lineage>
        <taxon>Bacteria</taxon>
        <taxon>Pseudomonadati</taxon>
        <taxon>Spirochaetota</taxon>
        <taxon>Spirochaetia</taxon>
        <taxon>Spirochaetales</taxon>
        <taxon>Spirochaetaceae</taxon>
        <taxon>Bullifex</taxon>
    </lineage>
</organism>
<dbReference type="SUPFAM" id="SSF48179">
    <property type="entry name" value="6-phosphogluconate dehydrogenase C-terminal domain-like"/>
    <property type="match status" value="1"/>
</dbReference>
<dbReference type="InterPro" id="IPR008927">
    <property type="entry name" value="6-PGluconate_DH-like_C_sf"/>
</dbReference>
<name>A0A7X2PAG9_9SPIO</name>
<gene>
    <name evidence="3" type="ORF">FYJ80_00550</name>
</gene>